<accession>A0ABD0W2F0</accession>
<dbReference type="AlphaFoldDB" id="A0ABD0W2F0"/>
<dbReference type="PANTHER" id="PTHR33116">
    <property type="entry name" value="REVERSE TRANSCRIPTASE ZINC-BINDING DOMAIN-CONTAINING PROTEIN-RELATED-RELATED"/>
    <property type="match status" value="1"/>
</dbReference>
<evidence type="ECO:0000256" key="1">
    <source>
        <dbReference type="SAM" id="MobiDB-lite"/>
    </source>
</evidence>
<gene>
    <name evidence="2" type="ORF">M5K25_001777</name>
</gene>
<dbReference type="PANTHER" id="PTHR33116:SF75">
    <property type="entry name" value="RIBONUCLEASE H PROTEIN"/>
    <property type="match status" value="1"/>
</dbReference>
<comment type="caution">
    <text evidence="2">The sequence shown here is derived from an EMBL/GenBank/DDBJ whole genome shotgun (WGS) entry which is preliminary data.</text>
</comment>
<evidence type="ECO:0000313" key="2">
    <source>
        <dbReference type="EMBL" id="KAL0927592.1"/>
    </source>
</evidence>
<feature type="compositionally biased region" description="Pro residues" evidence="1">
    <location>
        <begin position="456"/>
        <end position="466"/>
    </location>
</feature>
<protein>
    <submittedName>
        <fullName evidence="2">Uncharacterized protein</fullName>
    </submittedName>
</protein>
<proteinExistence type="predicted"/>
<organism evidence="2 3">
    <name type="scientific">Dendrobium thyrsiflorum</name>
    <name type="common">Pinecone-like raceme dendrobium</name>
    <name type="synonym">Orchid</name>
    <dbReference type="NCBI Taxonomy" id="117978"/>
    <lineage>
        <taxon>Eukaryota</taxon>
        <taxon>Viridiplantae</taxon>
        <taxon>Streptophyta</taxon>
        <taxon>Embryophyta</taxon>
        <taxon>Tracheophyta</taxon>
        <taxon>Spermatophyta</taxon>
        <taxon>Magnoliopsida</taxon>
        <taxon>Liliopsida</taxon>
        <taxon>Asparagales</taxon>
        <taxon>Orchidaceae</taxon>
        <taxon>Epidendroideae</taxon>
        <taxon>Malaxideae</taxon>
        <taxon>Dendrobiinae</taxon>
        <taxon>Dendrobium</taxon>
    </lineage>
</organism>
<reference evidence="2 3" key="1">
    <citation type="journal article" date="2024" name="Plant Biotechnol. J.">
        <title>Dendrobium thyrsiflorum genome and its molecular insights into genes involved in important horticultural traits.</title>
        <authorList>
            <person name="Chen B."/>
            <person name="Wang J.Y."/>
            <person name="Zheng P.J."/>
            <person name="Li K.L."/>
            <person name="Liang Y.M."/>
            <person name="Chen X.F."/>
            <person name="Zhang C."/>
            <person name="Zhao X."/>
            <person name="He X."/>
            <person name="Zhang G.Q."/>
            <person name="Liu Z.J."/>
            <person name="Xu Q."/>
        </authorList>
    </citation>
    <scope>NUCLEOTIDE SEQUENCE [LARGE SCALE GENOMIC DNA]</scope>
    <source>
        <strain evidence="2">GZMU011</strain>
    </source>
</reference>
<sequence length="481" mass="54859">MGCKQVKEFHYLGIKVALRRLVWNDFQFIVDKALRMINIWGFKVISLAGRITLVKTILLTYPIFHSTLSLVPKSILLDLEKLCRTFIWSKGNGKKGLHFVKWELLCKSKESGGRGIYSCSNNIGILRAKLAWRYSHDKESLLHKCLFPKFGKLYSSGGSLKSASSAWKLIEDGGKYLKLIFRWSIANGRDVSVFKDTWILDKCINKWPTFVKVDCIDDLKVKALISNKSWNIAVLDGFFGQELNDLISNIQIQSNFKEDEMELINIFSGSSCRQLLCGSAFFYFQNKSGIWDANQPRLFNRWHPTPPDWIKVNVDASLLPSYKAGVAGVFRDYRGRFLFAFGHRCVHWDISSLEIIAIKFLNDYLSDWMFKYEGIVIEGDNINVISSKCCHLTQGSSCTRHSGDDHFLTIIDESTYHRYKEPRITPSRMPNQFALNFQGQESEEPNSDEVRGAVPVSPPAPTPTPAPVASEPTPRPHYYPS</sequence>
<evidence type="ECO:0000313" key="3">
    <source>
        <dbReference type="Proteomes" id="UP001552299"/>
    </source>
</evidence>
<dbReference type="EMBL" id="JANQDX010000002">
    <property type="protein sequence ID" value="KAL0927592.1"/>
    <property type="molecule type" value="Genomic_DNA"/>
</dbReference>
<feature type="region of interest" description="Disordered" evidence="1">
    <location>
        <begin position="438"/>
        <end position="481"/>
    </location>
</feature>
<keyword evidence="3" id="KW-1185">Reference proteome</keyword>
<name>A0ABD0W2F0_DENTH</name>
<dbReference type="Proteomes" id="UP001552299">
    <property type="component" value="Unassembled WGS sequence"/>
</dbReference>